<organism evidence="7 8">
    <name type="scientific">Paramicrobacterium humi</name>
    <dbReference type="NCBI Taxonomy" id="640635"/>
    <lineage>
        <taxon>Bacteria</taxon>
        <taxon>Bacillati</taxon>
        <taxon>Actinomycetota</taxon>
        <taxon>Actinomycetes</taxon>
        <taxon>Micrococcales</taxon>
        <taxon>Microbacteriaceae</taxon>
        <taxon>Paramicrobacterium</taxon>
    </lineage>
</organism>
<gene>
    <name evidence="7" type="ORF">SAMN04489806_1433</name>
</gene>
<dbReference type="Gene3D" id="1.10.10.10">
    <property type="entry name" value="Winged helix-like DNA-binding domain superfamily/Winged helix DNA-binding domain"/>
    <property type="match status" value="1"/>
</dbReference>
<keyword evidence="8" id="KW-1185">Reference proteome</keyword>
<dbReference type="InterPro" id="IPR036390">
    <property type="entry name" value="WH_DNA-bd_sf"/>
</dbReference>
<evidence type="ECO:0000256" key="3">
    <source>
        <dbReference type="ARBA" id="ARBA00023125"/>
    </source>
</evidence>
<keyword evidence="5" id="KW-0804">Transcription</keyword>
<dbReference type="PANTHER" id="PTHR30579:SF2">
    <property type="entry name" value="HTH-TYPE TRANSCRIPTIONAL REGULATOR ARGP"/>
    <property type="match status" value="1"/>
</dbReference>
<protein>
    <submittedName>
        <fullName evidence="7">LysR family transcriptional regulator, chromosome initiation inhibitor</fullName>
    </submittedName>
</protein>
<dbReference type="SUPFAM" id="SSF46785">
    <property type="entry name" value="Winged helix' DNA-binding domain"/>
    <property type="match status" value="1"/>
</dbReference>
<evidence type="ECO:0000256" key="5">
    <source>
        <dbReference type="ARBA" id="ARBA00023163"/>
    </source>
</evidence>
<dbReference type="SUPFAM" id="SSF53850">
    <property type="entry name" value="Periplasmic binding protein-like II"/>
    <property type="match status" value="1"/>
</dbReference>
<keyword evidence="2" id="KW-0805">Transcription regulation</keyword>
<name>A0A1H4L5S5_9MICO</name>
<keyword evidence="3" id="KW-0238">DNA-binding</keyword>
<dbReference type="InterPro" id="IPR036388">
    <property type="entry name" value="WH-like_DNA-bd_sf"/>
</dbReference>
<evidence type="ECO:0000313" key="8">
    <source>
        <dbReference type="Proteomes" id="UP000199183"/>
    </source>
</evidence>
<dbReference type="InterPro" id="IPR017685">
    <property type="entry name" value="ArgP"/>
</dbReference>
<evidence type="ECO:0000259" key="6">
    <source>
        <dbReference type="PROSITE" id="PS50931"/>
    </source>
</evidence>
<dbReference type="Proteomes" id="UP000199183">
    <property type="component" value="Unassembled WGS sequence"/>
</dbReference>
<evidence type="ECO:0000256" key="4">
    <source>
        <dbReference type="ARBA" id="ARBA00023159"/>
    </source>
</evidence>
<dbReference type="NCBIfam" id="NF002964">
    <property type="entry name" value="PRK03635.1"/>
    <property type="match status" value="1"/>
</dbReference>
<comment type="similarity">
    <text evidence="1">Belongs to the LysR transcriptional regulatory family.</text>
</comment>
<dbReference type="AlphaFoldDB" id="A0A1H4L5S5"/>
<dbReference type="GO" id="GO:0003677">
    <property type="term" value="F:DNA binding"/>
    <property type="evidence" value="ECO:0007669"/>
    <property type="project" value="UniProtKB-KW"/>
</dbReference>
<sequence length="300" mass="32887">MFLQIMQNRFMKIEHLRALAAAVDNGTMERAARALHITPSAMSQRIRALESDVGLVLLTRTTPIAPTESGAAVLRMARQVALLEAETFEQLRHGAAQLNLPIAVNADSMGTWFRSVFDVAASWDDIAVRIDVVDQGAETSHLADGTAIAAVTSHARSVQGFTATPLGRMRYVAMARRDLVERFREKKRGRDGVDLGRLPMVNYGPDDRLQLDFLVRHGAALPAKVSQVPGSQEFFAAVAAGVGWGMLPELQLGQDTSGLVPLADDGIIDVPLYWHRWRLDSERLDRLTAAVVDASTVLRR</sequence>
<feature type="domain" description="HTH lysR-type" evidence="6">
    <location>
        <begin position="11"/>
        <end position="67"/>
    </location>
</feature>
<dbReference type="Gene3D" id="3.40.190.290">
    <property type="match status" value="1"/>
</dbReference>
<evidence type="ECO:0000256" key="1">
    <source>
        <dbReference type="ARBA" id="ARBA00009437"/>
    </source>
</evidence>
<reference evidence="7 8" key="1">
    <citation type="submission" date="2016-10" db="EMBL/GenBank/DDBJ databases">
        <authorList>
            <person name="de Groot N.N."/>
        </authorList>
    </citation>
    <scope>NUCLEOTIDE SEQUENCE [LARGE SCALE GENOMIC DNA]</scope>
    <source>
        <strain evidence="7 8">DSM 21799</strain>
    </source>
</reference>
<dbReference type="PRINTS" id="PR00039">
    <property type="entry name" value="HTHLYSR"/>
</dbReference>
<dbReference type="PANTHER" id="PTHR30579">
    <property type="entry name" value="TRANSCRIPTIONAL REGULATOR"/>
    <property type="match status" value="1"/>
</dbReference>
<dbReference type="InterPro" id="IPR050176">
    <property type="entry name" value="LTTR"/>
</dbReference>
<evidence type="ECO:0000313" key="7">
    <source>
        <dbReference type="EMBL" id="SEB66107.1"/>
    </source>
</evidence>
<dbReference type="Pfam" id="PF00126">
    <property type="entry name" value="HTH_1"/>
    <property type="match status" value="1"/>
</dbReference>
<accession>A0A1H4L5S5</accession>
<dbReference type="Pfam" id="PF03466">
    <property type="entry name" value="LysR_substrate"/>
    <property type="match status" value="1"/>
</dbReference>
<proteinExistence type="inferred from homology"/>
<dbReference type="GO" id="GO:0003700">
    <property type="term" value="F:DNA-binding transcription factor activity"/>
    <property type="evidence" value="ECO:0007669"/>
    <property type="project" value="InterPro"/>
</dbReference>
<dbReference type="InterPro" id="IPR000847">
    <property type="entry name" value="LysR_HTH_N"/>
</dbReference>
<dbReference type="PROSITE" id="PS50931">
    <property type="entry name" value="HTH_LYSR"/>
    <property type="match status" value="1"/>
</dbReference>
<dbReference type="InterPro" id="IPR005119">
    <property type="entry name" value="LysR_subst-bd"/>
</dbReference>
<dbReference type="STRING" id="640635.SAMN04489806_1433"/>
<dbReference type="EMBL" id="FNRY01000001">
    <property type="protein sequence ID" value="SEB66107.1"/>
    <property type="molecule type" value="Genomic_DNA"/>
</dbReference>
<evidence type="ECO:0000256" key="2">
    <source>
        <dbReference type="ARBA" id="ARBA00023015"/>
    </source>
</evidence>
<dbReference type="NCBIfam" id="TIGR03298">
    <property type="entry name" value="argP"/>
    <property type="match status" value="1"/>
</dbReference>
<keyword evidence="4" id="KW-0010">Activator</keyword>